<keyword evidence="4" id="KW-0963">Cytoplasm</keyword>
<evidence type="ECO:0000256" key="4">
    <source>
        <dbReference type="HAMAP-Rule" id="MF_00528"/>
    </source>
</evidence>
<evidence type="ECO:0000256" key="1">
    <source>
        <dbReference type="ARBA" id="ARBA00001968"/>
    </source>
</evidence>
<dbReference type="HAMAP" id="MF_00528">
    <property type="entry name" value="Maf"/>
    <property type="match status" value="1"/>
</dbReference>
<dbReference type="NCBIfam" id="TIGR00172">
    <property type="entry name" value="maf"/>
    <property type="match status" value="1"/>
</dbReference>
<dbReference type="SUPFAM" id="SSF52972">
    <property type="entry name" value="ITPase-like"/>
    <property type="match status" value="1"/>
</dbReference>
<dbReference type="EC" id="3.6.1.9" evidence="4"/>
<dbReference type="Proteomes" id="UP000304900">
    <property type="component" value="Unassembled WGS sequence"/>
</dbReference>
<dbReference type="InterPro" id="IPR003697">
    <property type="entry name" value="Maf-like"/>
</dbReference>
<accession>A0A4U6CXL8</accession>
<evidence type="ECO:0000313" key="5">
    <source>
        <dbReference type="EMBL" id="TKT88477.1"/>
    </source>
</evidence>
<comment type="function">
    <text evidence="4">Nucleoside triphosphate pyrophosphatase that hydrolyzes dTTP and UTP. May have a dual role in cell division arrest and in preventing the incorporation of modified nucleotides into cellular nucleic acids.</text>
</comment>
<dbReference type="GO" id="GO:0009117">
    <property type="term" value="P:nucleotide metabolic process"/>
    <property type="evidence" value="ECO:0007669"/>
    <property type="project" value="UniProtKB-KW"/>
</dbReference>
<feature type="site" description="Important for substrate specificity" evidence="4">
    <location>
        <position position="16"/>
    </location>
</feature>
<comment type="cofactor">
    <cofactor evidence="1 4">
        <name>a divalent metal cation</name>
        <dbReference type="ChEBI" id="CHEBI:60240"/>
    </cofactor>
</comment>
<feature type="site" description="Important for substrate specificity" evidence="4">
    <location>
        <position position="74"/>
    </location>
</feature>
<gene>
    <name evidence="5" type="primary">maf</name>
    <name evidence="5" type="ORF">FDK13_26335</name>
</gene>
<comment type="caution">
    <text evidence="5">The sequence shown here is derived from an EMBL/GenBank/DDBJ whole genome shotgun (WGS) entry which is preliminary data.</text>
</comment>
<feature type="active site" description="Proton acceptor" evidence="4">
    <location>
        <position position="73"/>
    </location>
</feature>
<dbReference type="OrthoDB" id="9807767at2"/>
<dbReference type="CDD" id="cd00555">
    <property type="entry name" value="Maf"/>
    <property type="match status" value="1"/>
</dbReference>
<dbReference type="Pfam" id="PF02545">
    <property type="entry name" value="Maf"/>
    <property type="match status" value="1"/>
</dbReference>
<comment type="similarity">
    <text evidence="4">Belongs to the Maf family. YhdE subfamily.</text>
</comment>
<comment type="caution">
    <text evidence="4">Lacks conserved residue(s) required for the propagation of feature annotation.</text>
</comment>
<name>A0A4U6CXL8_9BACT</name>
<comment type="catalytic activity">
    <reaction evidence="4">
        <text>UTP + H2O = UMP + diphosphate + H(+)</text>
        <dbReference type="Rhea" id="RHEA:29395"/>
        <dbReference type="ChEBI" id="CHEBI:15377"/>
        <dbReference type="ChEBI" id="CHEBI:15378"/>
        <dbReference type="ChEBI" id="CHEBI:33019"/>
        <dbReference type="ChEBI" id="CHEBI:46398"/>
        <dbReference type="ChEBI" id="CHEBI:57865"/>
        <dbReference type="EC" id="3.6.1.9"/>
    </reaction>
</comment>
<dbReference type="AlphaFoldDB" id="A0A4U6CXL8"/>
<dbReference type="Gene3D" id="3.90.950.10">
    <property type="match status" value="1"/>
</dbReference>
<dbReference type="InterPro" id="IPR029001">
    <property type="entry name" value="ITPase-like_fam"/>
</dbReference>
<evidence type="ECO:0000256" key="3">
    <source>
        <dbReference type="ARBA" id="ARBA00023080"/>
    </source>
</evidence>
<sequence length="194" mass="21956">MFQLTRPLILASNSPRRKQLLQETGFEFEVKVLPTDESFPDNIPTHEVAGYISSQKAEVFRNLHPEKIILTADTVVIIGETILNKPKDIPDAVRMLKMLSGNTHEVTTAVSLLADDHVYTISDTALVSFRTLEETEINYYIEHYKPFDKAGAYGVQEWIGMVGINRIEGSFYTIMGLPVHVVYQLLKPFLKTQS</sequence>
<evidence type="ECO:0000313" key="6">
    <source>
        <dbReference type="Proteomes" id="UP000304900"/>
    </source>
</evidence>
<feature type="site" description="Important for substrate specificity" evidence="4">
    <location>
        <position position="156"/>
    </location>
</feature>
<reference evidence="5 6" key="1">
    <citation type="submission" date="2019-05" db="EMBL/GenBank/DDBJ databases">
        <title>Dyadobacter AR-3-8 sp. nov., isolated from arctic soil.</title>
        <authorList>
            <person name="Chaudhary D.K."/>
        </authorList>
    </citation>
    <scope>NUCLEOTIDE SEQUENCE [LARGE SCALE GENOMIC DNA]</scope>
    <source>
        <strain evidence="5 6">AR-3-8</strain>
    </source>
</reference>
<keyword evidence="3 4" id="KW-0546">Nucleotide metabolism</keyword>
<dbReference type="PANTHER" id="PTHR43213:SF5">
    <property type="entry name" value="BIFUNCTIONAL DTTP_UTP PYROPHOSPHATASE_METHYLTRANSFERASE PROTEIN-RELATED"/>
    <property type="match status" value="1"/>
</dbReference>
<proteinExistence type="inferred from homology"/>
<protein>
    <recommendedName>
        <fullName evidence="4">dTTP/UTP pyrophosphatase</fullName>
        <shortName evidence="4">dTTPase/UTPase</shortName>
        <ecNumber evidence="4">3.6.1.9</ecNumber>
    </recommendedName>
    <alternativeName>
        <fullName evidence="4">Nucleoside triphosphate pyrophosphatase</fullName>
    </alternativeName>
    <alternativeName>
        <fullName evidence="4">Nucleotide pyrophosphatase</fullName>
        <shortName evidence="4">Nucleotide PPase</shortName>
    </alternativeName>
</protein>
<dbReference type="GO" id="GO:0036218">
    <property type="term" value="F:dTTP diphosphatase activity"/>
    <property type="evidence" value="ECO:0007669"/>
    <property type="project" value="RHEA"/>
</dbReference>
<organism evidence="5 6">
    <name type="scientific">Dyadobacter frigoris</name>
    <dbReference type="NCBI Taxonomy" id="2576211"/>
    <lineage>
        <taxon>Bacteria</taxon>
        <taxon>Pseudomonadati</taxon>
        <taxon>Bacteroidota</taxon>
        <taxon>Cytophagia</taxon>
        <taxon>Cytophagales</taxon>
        <taxon>Spirosomataceae</taxon>
        <taxon>Dyadobacter</taxon>
    </lineage>
</organism>
<dbReference type="PANTHER" id="PTHR43213">
    <property type="entry name" value="BIFUNCTIONAL DTTP/UTP PYROPHOSPHATASE/METHYLTRANSFERASE PROTEIN-RELATED"/>
    <property type="match status" value="1"/>
</dbReference>
<keyword evidence="2 4" id="KW-0378">Hydrolase</keyword>
<dbReference type="GO" id="GO:0005737">
    <property type="term" value="C:cytoplasm"/>
    <property type="evidence" value="ECO:0007669"/>
    <property type="project" value="UniProtKB-SubCell"/>
</dbReference>
<dbReference type="RefSeq" id="WP_137343014.1">
    <property type="nucleotide sequence ID" value="NZ_BSQH01000011.1"/>
</dbReference>
<dbReference type="EMBL" id="SZVO01000015">
    <property type="protein sequence ID" value="TKT88477.1"/>
    <property type="molecule type" value="Genomic_DNA"/>
</dbReference>
<comment type="subcellular location">
    <subcellularLocation>
        <location evidence="4">Cytoplasm</location>
    </subcellularLocation>
</comment>
<dbReference type="PIRSF" id="PIRSF006305">
    <property type="entry name" value="Maf"/>
    <property type="match status" value="1"/>
</dbReference>
<evidence type="ECO:0000256" key="2">
    <source>
        <dbReference type="ARBA" id="ARBA00022801"/>
    </source>
</evidence>
<comment type="catalytic activity">
    <reaction evidence="4">
        <text>dTTP + H2O = dTMP + diphosphate + H(+)</text>
        <dbReference type="Rhea" id="RHEA:28534"/>
        <dbReference type="ChEBI" id="CHEBI:15377"/>
        <dbReference type="ChEBI" id="CHEBI:15378"/>
        <dbReference type="ChEBI" id="CHEBI:33019"/>
        <dbReference type="ChEBI" id="CHEBI:37568"/>
        <dbReference type="ChEBI" id="CHEBI:63528"/>
        <dbReference type="EC" id="3.6.1.9"/>
    </reaction>
</comment>
<keyword evidence="6" id="KW-1185">Reference proteome</keyword>
<dbReference type="GO" id="GO:0036221">
    <property type="term" value="F:UTP diphosphatase activity"/>
    <property type="evidence" value="ECO:0007669"/>
    <property type="project" value="RHEA"/>
</dbReference>